<evidence type="ECO:0000259" key="5">
    <source>
        <dbReference type="Pfam" id="PF13847"/>
    </source>
</evidence>
<dbReference type="Gene3D" id="3.40.50.150">
    <property type="entry name" value="Vaccinia Virus protein VP39"/>
    <property type="match status" value="1"/>
</dbReference>
<dbReference type="InterPro" id="IPR051419">
    <property type="entry name" value="Lys/N-term_MeTrsfase_sf"/>
</dbReference>
<protein>
    <recommendedName>
        <fullName evidence="5">Methyltransferase domain-containing protein</fullName>
    </recommendedName>
</protein>
<feature type="compositionally biased region" description="Low complexity" evidence="4">
    <location>
        <begin position="408"/>
        <end position="423"/>
    </location>
</feature>
<evidence type="ECO:0000313" key="6">
    <source>
        <dbReference type="EMBL" id="PVU95880.1"/>
    </source>
</evidence>
<name>A0A2T9YU54_9FUNG</name>
<feature type="compositionally biased region" description="Basic residues" evidence="4">
    <location>
        <begin position="334"/>
        <end position="379"/>
    </location>
</feature>
<evidence type="ECO:0000313" key="7">
    <source>
        <dbReference type="Proteomes" id="UP000245383"/>
    </source>
</evidence>
<dbReference type="InterPro" id="IPR029063">
    <property type="entry name" value="SAM-dependent_MTases_sf"/>
</dbReference>
<comment type="caution">
    <text evidence="6">The sequence shown here is derived from an EMBL/GenBank/DDBJ whole genome shotgun (WGS) entry which is preliminary data.</text>
</comment>
<keyword evidence="2" id="KW-0489">Methyltransferase</keyword>
<dbReference type="Pfam" id="PF13847">
    <property type="entry name" value="Methyltransf_31"/>
    <property type="match status" value="1"/>
</dbReference>
<dbReference type="EMBL" id="MBFR01000045">
    <property type="protein sequence ID" value="PVU95880.1"/>
    <property type="molecule type" value="Genomic_DNA"/>
</dbReference>
<sequence length="543" mass="61972">MRDTDLSKLPSSNIEYATKQYWDERYSSGGKEIIFDWFKRYSDIKELINSVIPEKTLSILMLGCGNSSLSEDMYNDGYQDITNIDFSEIVIQQMSERCSELDMKWQVMDVLDLKYPDNQFDVLIDKGTMDALMCEKGDVWDPSDELKATVKKEVDCAERVLKPGGVFLYITFGQPHFRKRFLIRDSWDIEVKTLGQPHFRKRFLIRDSWDIEDATKLGQIDLCELCSTKSYCSPDYRFNNSQIEMIVPHFFSNSKSLFSIGRHGMWLYPANSGVSSDSNQETYRQKTYELKKNLDKNIQEKSAPSTSDSNNLQKRTNGKKLAKRGDKNTLMRRLQNRHNAKKLAKRANANKKLARRANANKKLAKRSNSNKKLVKRANPNKKLDIKNQNLQEVSSTKQKTQSPASNVDSKAAKTSTKSSGGASDAEKEKKYIKNFKRSVRKANISPKYNKRHLDKTLMPEQNMDTEAGLPVDEMAQPLAQEGAEPLEDNLQVSLDNTPAENISEIETVSPSLPNIPGNNPTAILQKLQEILDKMSEISEDLKK</sequence>
<feature type="compositionally biased region" description="Polar residues" evidence="4">
    <location>
        <begin position="300"/>
        <end position="315"/>
    </location>
</feature>
<feature type="compositionally biased region" description="Polar residues" evidence="4">
    <location>
        <begin position="386"/>
        <end position="407"/>
    </location>
</feature>
<dbReference type="GO" id="GO:0008168">
    <property type="term" value="F:methyltransferase activity"/>
    <property type="evidence" value="ECO:0007669"/>
    <property type="project" value="UniProtKB-KW"/>
</dbReference>
<accession>A0A2T9YU54</accession>
<dbReference type="FunFam" id="3.40.50.150:FF:000217">
    <property type="entry name" value="Methyltransferase protein 13"/>
    <property type="match status" value="1"/>
</dbReference>
<keyword evidence="7" id="KW-1185">Reference proteome</keyword>
<dbReference type="SUPFAM" id="SSF53335">
    <property type="entry name" value="S-adenosyl-L-methionine-dependent methyltransferases"/>
    <property type="match status" value="1"/>
</dbReference>
<dbReference type="STRING" id="133385.A0A2T9YU54"/>
<comment type="similarity">
    <text evidence="1">Belongs to the methyltransferase superfamily.</text>
</comment>
<dbReference type="GO" id="GO:0032259">
    <property type="term" value="P:methylation"/>
    <property type="evidence" value="ECO:0007669"/>
    <property type="project" value="UniProtKB-KW"/>
</dbReference>
<gene>
    <name evidence="6" type="ORF">BB561_001518</name>
</gene>
<feature type="domain" description="Methyltransferase" evidence="5">
    <location>
        <begin position="55"/>
        <end position="173"/>
    </location>
</feature>
<feature type="region of interest" description="Disordered" evidence="4">
    <location>
        <begin position="297"/>
        <end position="429"/>
    </location>
</feature>
<dbReference type="PANTHER" id="PTHR12176:SF80">
    <property type="entry name" value="EEF1A LYSINE METHYLTRANSFERASE 4"/>
    <property type="match status" value="1"/>
</dbReference>
<dbReference type="PANTHER" id="PTHR12176">
    <property type="entry name" value="SAM-DEPENDENT METHYLTRANSFERASE SUPERFAMILY PROTEIN"/>
    <property type="match status" value="1"/>
</dbReference>
<dbReference type="InterPro" id="IPR025714">
    <property type="entry name" value="Methyltranfer_dom"/>
</dbReference>
<evidence type="ECO:0000256" key="4">
    <source>
        <dbReference type="SAM" id="MobiDB-lite"/>
    </source>
</evidence>
<organism evidence="6 7">
    <name type="scientific">Smittium simulii</name>
    <dbReference type="NCBI Taxonomy" id="133385"/>
    <lineage>
        <taxon>Eukaryota</taxon>
        <taxon>Fungi</taxon>
        <taxon>Fungi incertae sedis</taxon>
        <taxon>Zoopagomycota</taxon>
        <taxon>Kickxellomycotina</taxon>
        <taxon>Harpellomycetes</taxon>
        <taxon>Harpellales</taxon>
        <taxon>Legeriomycetaceae</taxon>
        <taxon>Smittium</taxon>
    </lineage>
</organism>
<dbReference type="Proteomes" id="UP000245383">
    <property type="component" value="Unassembled WGS sequence"/>
</dbReference>
<proteinExistence type="inferred from homology"/>
<evidence type="ECO:0000256" key="2">
    <source>
        <dbReference type="ARBA" id="ARBA00022603"/>
    </source>
</evidence>
<evidence type="ECO:0000256" key="1">
    <source>
        <dbReference type="ARBA" id="ARBA00008361"/>
    </source>
</evidence>
<reference evidence="6 7" key="1">
    <citation type="journal article" date="2018" name="MBio">
        <title>Comparative Genomics Reveals the Core Gene Toolbox for the Fungus-Insect Symbiosis.</title>
        <authorList>
            <person name="Wang Y."/>
            <person name="Stata M."/>
            <person name="Wang W."/>
            <person name="Stajich J.E."/>
            <person name="White M.M."/>
            <person name="Moncalvo J.M."/>
        </authorList>
    </citation>
    <scope>NUCLEOTIDE SEQUENCE [LARGE SCALE GENOMIC DNA]</scope>
    <source>
        <strain evidence="6 7">SWE-8-4</strain>
    </source>
</reference>
<dbReference type="CDD" id="cd02440">
    <property type="entry name" value="AdoMet_MTases"/>
    <property type="match status" value="1"/>
</dbReference>
<dbReference type="OrthoDB" id="411785at2759"/>
<evidence type="ECO:0000256" key="3">
    <source>
        <dbReference type="ARBA" id="ARBA00022679"/>
    </source>
</evidence>
<keyword evidence="3" id="KW-0808">Transferase</keyword>
<dbReference type="AlphaFoldDB" id="A0A2T9YU54"/>